<dbReference type="EMBL" id="BARV01033399">
    <property type="protein sequence ID" value="GAI49880.1"/>
    <property type="molecule type" value="Genomic_DNA"/>
</dbReference>
<keyword evidence="1" id="KW-1133">Transmembrane helix</keyword>
<feature type="transmembrane region" description="Helical" evidence="1">
    <location>
        <begin position="98"/>
        <end position="122"/>
    </location>
</feature>
<sequence>MGFTLRVENAPSPAIQWMAQCNTYTTGEPRMASPLPLAQRWNCPEPAPGYNTLGIACFDAEGYIVQESIVTVTIEDGRDYIFDFATETLQVTAPAVSFWPLAILGGFAVLAVGGAVVAFAMAKPGK</sequence>
<comment type="caution">
    <text evidence="2">The sequence shown here is derived from an EMBL/GenBank/DDBJ whole genome shotgun (WGS) entry which is preliminary data.</text>
</comment>
<accession>X1QFR3</accession>
<organism evidence="2">
    <name type="scientific">marine sediment metagenome</name>
    <dbReference type="NCBI Taxonomy" id="412755"/>
    <lineage>
        <taxon>unclassified sequences</taxon>
        <taxon>metagenomes</taxon>
        <taxon>ecological metagenomes</taxon>
    </lineage>
</organism>
<keyword evidence="1" id="KW-0812">Transmembrane</keyword>
<keyword evidence="1" id="KW-0472">Membrane</keyword>
<reference evidence="2" key="1">
    <citation type="journal article" date="2014" name="Front. Microbiol.">
        <title>High frequency of phylogenetically diverse reductive dehalogenase-homologous genes in deep subseafloor sedimentary metagenomes.</title>
        <authorList>
            <person name="Kawai M."/>
            <person name="Futagami T."/>
            <person name="Toyoda A."/>
            <person name="Takaki Y."/>
            <person name="Nishi S."/>
            <person name="Hori S."/>
            <person name="Arai W."/>
            <person name="Tsubouchi T."/>
            <person name="Morono Y."/>
            <person name="Uchiyama I."/>
            <person name="Ito T."/>
            <person name="Fujiyama A."/>
            <person name="Inagaki F."/>
            <person name="Takami H."/>
        </authorList>
    </citation>
    <scope>NUCLEOTIDE SEQUENCE</scope>
    <source>
        <strain evidence="2">Expedition CK06-06</strain>
    </source>
</reference>
<proteinExistence type="predicted"/>
<gene>
    <name evidence="2" type="ORF">S06H3_52505</name>
</gene>
<protein>
    <submittedName>
        <fullName evidence="2">Uncharacterized protein</fullName>
    </submittedName>
</protein>
<evidence type="ECO:0000256" key="1">
    <source>
        <dbReference type="SAM" id="Phobius"/>
    </source>
</evidence>
<name>X1QFR3_9ZZZZ</name>
<dbReference type="AlphaFoldDB" id="X1QFR3"/>
<evidence type="ECO:0000313" key="2">
    <source>
        <dbReference type="EMBL" id="GAI49880.1"/>
    </source>
</evidence>